<evidence type="ECO:0000313" key="2">
    <source>
        <dbReference type="Proteomes" id="UP000309138"/>
    </source>
</evidence>
<protein>
    <recommendedName>
        <fullName evidence="3">Tip attachment protein J domain-containing protein</fullName>
    </recommendedName>
</protein>
<dbReference type="OrthoDB" id="7822067at2"/>
<dbReference type="Proteomes" id="UP000309138">
    <property type="component" value="Unassembled WGS sequence"/>
</dbReference>
<evidence type="ECO:0008006" key="3">
    <source>
        <dbReference type="Google" id="ProtNLM"/>
    </source>
</evidence>
<evidence type="ECO:0000313" key="1">
    <source>
        <dbReference type="EMBL" id="TKD50228.1"/>
    </source>
</evidence>
<dbReference type="RefSeq" id="WP_136942171.1">
    <property type="nucleotide sequence ID" value="NZ_SWKR01000002.1"/>
</dbReference>
<comment type="caution">
    <text evidence="1">The sequence shown here is derived from an EMBL/GenBank/DDBJ whole genome shotgun (WGS) entry which is preliminary data.</text>
</comment>
<name>A0A4V6WRE8_9SPHN</name>
<keyword evidence="2" id="KW-1185">Reference proteome</keyword>
<accession>A0A4V6WRE8</accession>
<reference evidence="1 2" key="1">
    <citation type="submission" date="2019-04" db="EMBL/GenBank/DDBJ databases">
        <authorList>
            <person name="Yang Y."/>
            <person name="Wei D."/>
        </authorList>
    </citation>
    <scope>NUCLEOTIDE SEQUENCE [LARGE SCALE GENOMIC DNA]</scope>
    <source>
        <strain evidence="1 2">L-1-4w-11</strain>
    </source>
</reference>
<organism evidence="1 2">
    <name type="scientific">Sphingomonas baiyangensis</name>
    <dbReference type="NCBI Taxonomy" id="2572576"/>
    <lineage>
        <taxon>Bacteria</taxon>
        <taxon>Pseudomonadati</taxon>
        <taxon>Pseudomonadota</taxon>
        <taxon>Alphaproteobacteria</taxon>
        <taxon>Sphingomonadales</taxon>
        <taxon>Sphingomonadaceae</taxon>
        <taxon>Sphingomonas</taxon>
    </lineage>
</organism>
<gene>
    <name evidence="1" type="ORF">FBR43_05255</name>
</gene>
<proteinExistence type="predicted"/>
<sequence length="740" mass="78655">MPQALAPLIIKAGAAIGVKISAALASVIASTVVAVGVQIGTSLVFGGPRGTEPQETETSVKNPIPPRIRGYGRRRLYGASLLFRTASDGTTVDVWAFHDGRIGGVVAVYLNDDLVTLSGNIVNAGADKRYQGGNVKAGYTLGLPTETAFGAVIAKVPDVWTVDHRGDGVVTGYLLKNPEKDKYFLETYPQGDNIDMSLVMDLAPVFDFRDEAQDAYDPATWVHKDNAVLAFLHYLITQRAVDFDTQILPQIALWEAAADDCDAAEPLDAGGTEPRYRTAVVYRATEQPANVIAELLKPFDGWYSYNERGEILIYSGRYYEPTVTIGADEIVSYRHQAFVEDENAVNEVTITYVSDQHDYNTVDAQPWRDEAAIAASGREPLTASLDAQTPSPTQGRRLAKRKMLRANAAHRGACSTTFAGRTIIGQRYINLDLSESGFSGPVEIISLERNTETGGVNFEWLSVDADPDEWVPGVDDGEPPPPVVDPVLDALPQPVINDITAITDEGDVVNGYRLELAVTGPDRPDLTWFVRLLIDGAYGPAQQFQDTAPGPSVLLVTDSVPANTPIGVEVSYRTGDGRPSPWSDTESITIESEVEDVTSLLDTDKLLISRDGLKYIEAQLTVEYFKDKFDLEYLQLDPAGASQTVLGPVVVSGNLETGGTLVAAGTGSFGGTLTVTTGGAAITGDSSIAGNLDVSGTVSASAYSGGGFPAFGAAGAATGADVTGRVVLTIGGASYTLATI</sequence>
<dbReference type="AlphaFoldDB" id="A0A4V6WRE8"/>
<dbReference type="EMBL" id="SWKR01000002">
    <property type="protein sequence ID" value="TKD50228.1"/>
    <property type="molecule type" value="Genomic_DNA"/>
</dbReference>